<accession>A0A5B1L893</accession>
<dbReference type="PANTHER" id="PTHR43008">
    <property type="entry name" value="BENZIL REDUCTASE"/>
    <property type="match status" value="1"/>
</dbReference>
<sequence>MDKDRQPRRAALVTGASRGIGREIALRLASEGFDLTLAARSPAPLTDVAADLGGPGAVHTRAADMSDSRQVRELVHAHDERFGRLDLLVIGAGVGVSRPMGEIDQKGLDLMLDVNLRGPITLVQESLPLLRATASADPDRGARIVAIASLSGVVSEPGLAAYGATKAGLISFCESVTIEESARHVSATAISPGYVDTDMTAWKRGELHPADMLAVGDIAELVLALTRMSAVATVPNIAVTRSGDRIWRA</sequence>
<dbReference type="Pfam" id="PF00106">
    <property type="entry name" value="adh_short"/>
    <property type="match status" value="1"/>
</dbReference>
<protein>
    <submittedName>
        <fullName evidence="4">SDR family oxidoreductase</fullName>
    </submittedName>
</protein>
<comment type="similarity">
    <text evidence="1 3">Belongs to the short-chain dehydrogenases/reductases (SDR) family.</text>
</comment>
<dbReference type="PRINTS" id="PR00080">
    <property type="entry name" value="SDRFAMILY"/>
</dbReference>
<dbReference type="PRINTS" id="PR00081">
    <property type="entry name" value="GDHRDH"/>
</dbReference>
<dbReference type="Proteomes" id="UP000325003">
    <property type="component" value="Unassembled WGS sequence"/>
</dbReference>
<proteinExistence type="inferred from homology"/>
<evidence type="ECO:0000256" key="3">
    <source>
        <dbReference type="RuleBase" id="RU000363"/>
    </source>
</evidence>
<reference evidence="4 5" key="2">
    <citation type="submission" date="2019-09" db="EMBL/GenBank/DDBJ databases">
        <authorList>
            <person name="Jin C."/>
        </authorList>
    </citation>
    <scope>NUCLEOTIDE SEQUENCE [LARGE SCALE GENOMIC DNA]</scope>
    <source>
        <strain evidence="4 5">BN130099</strain>
    </source>
</reference>
<organism evidence="4 5">
    <name type="scientific">Nocardioides humilatus</name>
    <dbReference type="NCBI Taxonomy" id="2607660"/>
    <lineage>
        <taxon>Bacteria</taxon>
        <taxon>Bacillati</taxon>
        <taxon>Actinomycetota</taxon>
        <taxon>Actinomycetes</taxon>
        <taxon>Propionibacteriales</taxon>
        <taxon>Nocardioidaceae</taxon>
        <taxon>Nocardioides</taxon>
    </lineage>
</organism>
<dbReference type="PANTHER" id="PTHR43008:SF4">
    <property type="entry name" value="CHAIN DEHYDROGENASE, PUTATIVE (AFU_ORTHOLOGUE AFUA_4G08710)-RELATED"/>
    <property type="match status" value="1"/>
</dbReference>
<evidence type="ECO:0000256" key="2">
    <source>
        <dbReference type="ARBA" id="ARBA00023002"/>
    </source>
</evidence>
<name>A0A5B1L893_9ACTN</name>
<dbReference type="InterPro" id="IPR036291">
    <property type="entry name" value="NAD(P)-bd_dom_sf"/>
</dbReference>
<keyword evidence="5" id="KW-1185">Reference proteome</keyword>
<dbReference type="GO" id="GO:0050664">
    <property type="term" value="F:oxidoreductase activity, acting on NAD(P)H, oxygen as acceptor"/>
    <property type="evidence" value="ECO:0007669"/>
    <property type="project" value="TreeGrafter"/>
</dbReference>
<evidence type="ECO:0000313" key="4">
    <source>
        <dbReference type="EMBL" id="KAA1416941.1"/>
    </source>
</evidence>
<comment type="caution">
    <text evidence="4">The sequence shown here is derived from an EMBL/GenBank/DDBJ whole genome shotgun (WGS) entry which is preliminary data.</text>
</comment>
<gene>
    <name evidence="4" type="ORF">F0U44_17310</name>
</gene>
<dbReference type="SUPFAM" id="SSF51735">
    <property type="entry name" value="NAD(P)-binding Rossmann-fold domains"/>
    <property type="match status" value="1"/>
</dbReference>
<keyword evidence="2" id="KW-0560">Oxidoreductase</keyword>
<dbReference type="EMBL" id="VUJV01000006">
    <property type="protein sequence ID" value="KAA1416941.1"/>
    <property type="molecule type" value="Genomic_DNA"/>
</dbReference>
<dbReference type="CDD" id="cd05233">
    <property type="entry name" value="SDR_c"/>
    <property type="match status" value="1"/>
</dbReference>
<evidence type="ECO:0000313" key="5">
    <source>
        <dbReference type="Proteomes" id="UP000325003"/>
    </source>
</evidence>
<dbReference type="AlphaFoldDB" id="A0A5B1L893"/>
<evidence type="ECO:0000256" key="1">
    <source>
        <dbReference type="ARBA" id="ARBA00006484"/>
    </source>
</evidence>
<dbReference type="Gene3D" id="3.40.50.720">
    <property type="entry name" value="NAD(P)-binding Rossmann-like Domain"/>
    <property type="match status" value="1"/>
</dbReference>
<dbReference type="InterPro" id="IPR002347">
    <property type="entry name" value="SDR_fam"/>
</dbReference>
<dbReference type="RefSeq" id="WP_149729611.1">
    <property type="nucleotide sequence ID" value="NZ_VUJV01000006.1"/>
</dbReference>
<reference evidence="4 5" key="1">
    <citation type="submission" date="2019-09" db="EMBL/GenBank/DDBJ databases">
        <title>Nocardioides panacisoli sp. nov., isolated from the soil of a ginseng field.</title>
        <authorList>
            <person name="Cho C."/>
        </authorList>
    </citation>
    <scope>NUCLEOTIDE SEQUENCE [LARGE SCALE GENOMIC DNA]</scope>
    <source>
        <strain evidence="4 5">BN130099</strain>
    </source>
</reference>